<evidence type="ECO:0000313" key="1">
    <source>
        <dbReference type="EMBL" id="KAK4455564.1"/>
    </source>
</evidence>
<dbReference type="Pfam" id="PF06293">
    <property type="entry name" value="Kdo"/>
    <property type="match status" value="1"/>
</dbReference>
<name>A0AAV9H5J5_9PEZI</name>
<protein>
    <recommendedName>
        <fullName evidence="3">Alpha-galactosidase A</fullName>
    </recommendedName>
</protein>
<dbReference type="PANTHER" id="PTHR37171:SF1">
    <property type="entry name" value="SERINE_THREONINE-PROTEIN KINASE YRZF-RELATED"/>
    <property type="match status" value="1"/>
</dbReference>
<dbReference type="SUPFAM" id="SSF56112">
    <property type="entry name" value="Protein kinase-like (PK-like)"/>
    <property type="match status" value="1"/>
</dbReference>
<accession>A0AAV9H5J5</accession>
<proteinExistence type="predicted"/>
<dbReference type="InterPro" id="IPR011009">
    <property type="entry name" value="Kinase-like_dom_sf"/>
</dbReference>
<dbReference type="PANTHER" id="PTHR37171">
    <property type="entry name" value="SERINE/THREONINE-PROTEIN KINASE YRZF-RELATED"/>
    <property type="match status" value="1"/>
</dbReference>
<organism evidence="1 2">
    <name type="scientific">Podospora aff. communis PSN243</name>
    <dbReference type="NCBI Taxonomy" id="3040156"/>
    <lineage>
        <taxon>Eukaryota</taxon>
        <taxon>Fungi</taxon>
        <taxon>Dikarya</taxon>
        <taxon>Ascomycota</taxon>
        <taxon>Pezizomycotina</taxon>
        <taxon>Sordariomycetes</taxon>
        <taxon>Sordariomycetidae</taxon>
        <taxon>Sordariales</taxon>
        <taxon>Podosporaceae</taxon>
        <taxon>Podospora</taxon>
    </lineage>
</organism>
<sequence length="259" mass="29000">MASEHEANSNVRLLAALVDPDDKEEADYRFLVDNKHVKYVTVEPGALPKYDRTFAPALIPALPQFPPGDWNTAHIARRASGEGLVFSRVERVALPGCREVERLRQNVYKVEHPGFEGPVVIKFAVFPWQMPYIEAETRAYEWIHEGGIGPRFLGHVVEEGRVVGFIMEYIGGARAAGIEDLEACRRALRQLHDIGAKHGDINKYNFLVTDTRTVLIDFEASERGMGRSELAEEWERLEESLRDASFRGGVGPATVEEGA</sequence>
<keyword evidence="2" id="KW-1185">Reference proteome</keyword>
<dbReference type="EMBL" id="MU865914">
    <property type="protein sequence ID" value="KAK4455564.1"/>
    <property type="molecule type" value="Genomic_DNA"/>
</dbReference>
<dbReference type="Proteomes" id="UP001321760">
    <property type="component" value="Unassembled WGS sequence"/>
</dbReference>
<evidence type="ECO:0008006" key="3">
    <source>
        <dbReference type="Google" id="ProtNLM"/>
    </source>
</evidence>
<reference evidence="1" key="1">
    <citation type="journal article" date="2023" name="Mol. Phylogenet. Evol.">
        <title>Genome-scale phylogeny and comparative genomics of the fungal order Sordariales.</title>
        <authorList>
            <person name="Hensen N."/>
            <person name="Bonometti L."/>
            <person name="Westerberg I."/>
            <person name="Brannstrom I.O."/>
            <person name="Guillou S."/>
            <person name="Cros-Aarteil S."/>
            <person name="Calhoun S."/>
            <person name="Haridas S."/>
            <person name="Kuo A."/>
            <person name="Mondo S."/>
            <person name="Pangilinan J."/>
            <person name="Riley R."/>
            <person name="LaButti K."/>
            <person name="Andreopoulos B."/>
            <person name="Lipzen A."/>
            <person name="Chen C."/>
            <person name="Yan M."/>
            <person name="Daum C."/>
            <person name="Ng V."/>
            <person name="Clum A."/>
            <person name="Steindorff A."/>
            <person name="Ohm R.A."/>
            <person name="Martin F."/>
            <person name="Silar P."/>
            <person name="Natvig D.O."/>
            <person name="Lalanne C."/>
            <person name="Gautier V."/>
            <person name="Ament-Velasquez S.L."/>
            <person name="Kruys A."/>
            <person name="Hutchinson M.I."/>
            <person name="Powell A.J."/>
            <person name="Barry K."/>
            <person name="Miller A.N."/>
            <person name="Grigoriev I.V."/>
            <person name="Debuchy R."/>
            <person name="Gladieux P."/>
            <person name="Hiltunen Thoren M."/>
            <person name="Johannesson H."/>
        </authorList>
    </citation>
    <scope>NUCLEOTIDE SEQUENCE</scope>
    <source>
        <strain evidence="1">PSN243</strain>
    </source>
</reference>
<gene>
    <name evidence="1" type="ORF">QBC34DRAFT_489806</name>
</gene>
<evidence type="ECO:0000313" key="2">
    <source>
        <dbReference type="Proteomes" id="UP001321760"/>
    </source>
</evidence>
<dbReference type="Gene3D" id="1.10.510.10">
    <property type="entry name" value="Transferase(Phosphotransferase) domain 1"/>
    <property type="match status" value="1"/>
</dbReference>
<dbReference type="InterPro" id="IPR052396">
    <property type="entry name" value="Meiotic_Drive_Suppr_Kinase"/>
</dbReference>
<reference evidence="1" key="2">
    <citation type="submission" date="2023-05" db="EMBL/GenBank/DDBJ databases">
        <authorList>
            <consortium name="Lawrence Berkeley National Laboratory"/>
            <person name="Steindorff A."/>
            <person name="Hensen N."/>
            <person name="Bonometti L."/>
            <person name="Westerberg I."/>
            <person name="Brannstrom I.O."/>
            <person name="Guillou S."/>
            <person name="Cros-Aarteil S."/>
            <person name="Calhoun S."/>
            <person name="Haridas S."/>
            <person name="Kuo A."/>
            <person name="Mondo S."/>
            <person name="Pangilinan J."/>
            <person name="Riley R."/>
            <person name="Labutti K."/>
            <person name="Andreopoulos B."/>
            <person name="Lipzen A."/>
            <person name="Chen C."/>
            <person name="Yanf M."/>
            <person name="Daum C."/>
            <person name="Ng V."/>
            <person name="Clum A."/>
            <person name="Ohm R."/>
            <person name="Martin F."/>
            <person name="Silar P."/>
            <person name="Natvig D."/>
            <person name="Lalanne C."/>
            <person name="Gautier V."/>
            <person name="Ament-Velasquez S.L."/>
            <person name="Kruys A."/>
            <person name="Hutchinson M.I."/>
            <person name="Powell A.J."/>
            <person name="Barry K."/>
            <person name="Miller A.N."/>
            <person name="Grigoriev I.V."/>
            <person name="Debuchy R."/>
            <person name="Gladieux P."/>
            <person name="Thoren M.H."/>
            <person name="Johannesson H."/>
        </authorList>
    </citation>
    <scope>NUCLEOTIDE SEQUENCE</scope>
    <source>
        <strain evidence="1">PSN243</strain>
    </source>
</reference>
<dbReference type="AlphaFoldDB" id="A0AAV9H5J5"/>
<comment type="caution">
    <text evidence="1">The sequence shown here is derived from an EMBL/GenBank/DDBJ whole genome shotgun (WGS) entry which is preliminary data.</text>
</comment>